<proteinExistence type="predicted"/>
<gene>
    <name evidence="1" type="ORF">DCCM_0116</name>
</gene>
<evidence type="ECO:0000313" key="1">
    <source>
        <dbReference type="EMBL" id="GBF31932.1"/>
    </source>
</evidence>
<protein>
    <submittedName>
        <fullName evidence="1">Uncharacterized protein</fullName>
    </submittedName>
</protein>
<dbReference type="EMBL" id="BFAV01000005">
    <property type="protein sequence ID" value="GBF31932.1"/>
    <property type="molecule type" value="Genomic_DNA"/>
</dbReference>
<sequence>MWRINIQLTYCFQNIHRFRIFHFFLQEISEYASKIYIQNFINPMIGLAEGI</sequence>
<organism evidence="1 2">
    <name type="scientific">Desulfocucumis palustris</name>
    <dbReference type="NCBI Taxonomy" id="1898651"/>
    <lineage>
        <taxon>Bacteria</taxon>
        <taxon>Bacillati</taxon>
        <taxon>Bacillota</taxon>
        <taxon>Clostridia</taxon>
        <taxon>Eubacteriales</taxon>
        <taxon>Desulfocucumaceae</taxon>
        <taxon>Desulfocucumis</taxon>
    </lineage>
</organism>
<accession>A0A2L2X7I6</accession>
<keyword evidence="2" id="KW-1185">Reference proteome</keyword>
<dbReference type="Proteomes" id="UP000239549">
    <property type="component" value="Unassembled WGS sequence"/>
</dbReference>
<reference evidence="2" key="1">
    <citation type="submission" date="2018-02" db="EMBL/GenBank/DDBJ databases">
        <title>Genome sequence of Desulfocucumis palustris strain NAW-5.</title>
        <authorList>
            <person name="Watanabe M."/>
            <person name="Kojima H."/>
            <person name="Fukui M."/>
        </authorList>
    </citation>
    <scope>NUCLEOTIDE SEQUENCE [LARGE SCALE GENOMIC DNA]</scope>
    <source>
        <strain evidence="2">NAW-5</strain>
    </source>
</reference>
<comment type="caution">
    <text evidence="1">The sequence shown here is derived from an EMBL/GenBank/DDBJ whole genome shotgun (WGS) entry which is preliminary data.</text>
</comment>
<evidence type="ECO:0000313" key="2">
    <source>
        <dbReference type="Proteomes" id="UP000239549"/>
    </source>
</evidence>
<name>A0A2L2X7I6_9FIRM</name>
<dbReference type="AlphaFoldDB" id="A0A2L2X7I6"/>